<reference evidence="1" key="1">
    <citation type="submission" date="2021-01" db="EMBL/GenBank/DDBJ databases">
        <title>Whole genome shotgun sequence of Virgisporangium aurantiacum NBRC 16421.</title>
        <authorList>
            <person name="Komaki H."/>
            <person name="Tamura T."/>
        </authorList>
    </citation>
    <scope>NUCLEOTIDE SEQUENCE</scope>
    <source>
        <strain evidence="1">NBRC 16421</strain>
    </source>
</reference>
<organism evidence="1 2">
    <name type="scientific">Virgisporangium aurantiacum</name>
    <dbReference type="NCBI Taxonomy" id="175570"/>
    <lineage>
        <taxon>Bacteria</taxon>
        <taxon>Bacillati</taxon>
        <taxon>Actinomycetota</taxon>
        <taxon>Actinomycetes</taxon>
        <taxon>Micromonosporales</taxon>
        <taxon>Micromonosporaceae</taxon>
        <taxon>Virgisporangium</taxon>
    </lineage>
</organism>
<accession>A0A8J3Z2R1</accession>
<keyword evidence="2" id="KW-1185">Reference proteome</keyword>
<evidence type="ECO:0000313" key="1">
    <source>
        <dbReference type="EMBL" id="GIJ54156.1"/>
    </source>
</evidence>
<name>A0A8J3Z2R1_9ACTN</name>
<comment type="caution">
    <text evidence="1">The sequence shown here is derived from an EMBL/GenBank/DDBJ whole genome shotgun (WGS) entry which is preliminary data.</text>
</comment>
<evidence type="ECO:0000313" key="2">
    <source>
        <dbReference type="Proteomes" id="UP000612585"/>
    </source>
</evidence>
<proteinExistence type="predicted"/>
<sequence length="95" mass="10830">MLVKTCTDPHDAVAWLRDEAAQWAPRLVPADQERLGRLLGYLDHRQVPDPDLVHTCGYGPCDVLCEIVRHNRVVHWSHHLPAKQELVWAIVPIQG</sequence>
<dbReference type="Proteomes" id="UP000612585">
    <property type="component" value="Unassembled WGS sequence"/>
</dbReference>
<gene>
    <name evidence="1" type="ORF">Vau01_016720</name>
</gene>
<dbReference type="EMBL" id="BOPG01000011">
    <property type="protein sequence ID" value="GIJ54156.1"/>
    <property type="molecule type" value="Genomic_DNA"/>
</dbReference>
<dbReference type="AlphaFoldDB" id="A0A8J3Z2R1"/>
<protein>
    <submittedName>
        <fullName evidence="1">Uncharacterized protein</fullName>
    </submittedName>
</protein>